<dbReference type="GO" id="GO:0006313">
    <property type="term" value="P:DNA transposition"/>
    <property type="evidence" value="ECO:0007669"/>
    <property type="project" value="InterPro"/>
</dbReference>
<dbReference type="Gene3D" id="3.30.70.1290">
    <property type="entry name" value="Transposase IS200-like"/>
    <property type="match status" value="1"/>
</dbReference>
<protein>
    <recommendedName>
        <fullName evidence="3">Transposase IS200-like domain-containing protein</fullName>
    </recommendedName>
</protein>
<gene>
    <name evidence="1" type="ORF">COT26_01655</name>
</gene>
<dbReference type="AlphaFoldDB" id="A0A2H0YQL4"/>
<sequence length="63" mass="7519">MHGIKSYFIERLRALYKISNFSWQPSFHSRILNSDQAVKTAIEYIKENPIKIKLSNQFTQKPY</sequence>
<organism evidence="1 2">
    <name type="scientific">Candidatus Kerfeldbacteria bacterium CG08_land_8_20_14_0_20_43_14</name>
    <dbReference type="NCBI Taxonomy" id="2014246"/>
    <lineage>
        <taxon>Bacteria</taxon>
        <taxon>Candidatus Kerfeldiibacteriota</taxon>
    </lineage>
</organism>
<evidence type="ECO:0000313" key="1">
    <source>
        <dbReference type="EMBL" id="PIS40750.1"/>
    </source>
</evidence>
<name>A0A2H0YQL4_9BACT</name>
<reference evidence="2" key="1">
    <citation type="submission" date="2017-09" db="EMBL/GenBank/DDBJ databases">
        <title>Depth-based differentiation of microbial function through sediment-hosted aquifers and enrichment of novel symbionts in the deep terrestrial subsurface.</title>
        <authorList>
            <person name="Probst A.J."/>
            <person name="Ladd B."/>
            <person name="Jarett J.K."/>
            <person name="Geller-Mcgrath D.E."/>
            <person name="Sieber C.M.K."/>
            <person name="Emerson J.B."/>
            <person name="Anantharaman K."/>
            <person name="Thomas B.C."/>
            <person name="Malmstrom R."/>
            <person name="Stieglmeier M."/>
            <person name="Klingl A."/>
            <person name="Woyke T."/>
            <person name="Ryan C.M."/>
            <person name="Banfield J.F."/>
        </authorList>
    </citation>
    <scope>NUCLEOTIDE SEQUENCE [LARGE SCALE GENOMIC DNA]</scope>
</reference>
<dbReference type="EMBL" id="PEXW01000035">
    <property type="protein sequence ID" value="PIS40750.1"/>
    <property type="molecule type" value="Genomic_DNA"/>
</dbReference>
<dbReference type="GO" id="GO:0003677">
    <property type="term" value="F:DNA binding"/>
    <property type="evidence" value="ECO:0007669"/>
    <property type="project" value="InterPro"/>
</dbReference>
<dbReference type="Proteomes" id="UP000236845">
    <property type="component" value="Unassembled WGS sequence"/>
</dbReference>
<dbReference type="GO" id="GO:0004803">
    <property type="term" value="F:transposase activity"/>
    <property type="evidence" value="ECO:0007669"/>
    <property type="project" value="InterPro"/>
</dbReference>
<evidence type="ECO:0008006" key="3">
    <source>
        <dbReference type="Google" id="ProtNLM"/>
    </source>
</evidence>
<comment type="caution">
    <text evidence="1">The sequence shown here is derived from an EMBL/GenBank/DDBJ whole genome shotgun (WGS) entry which is preliminary data.</text>
</comment>
<dbReference type="SUPFAM" id="SSF143422">
    <property type="entry name" value="Transposase IS200-like"/>
    <property type="match status" value="1"/>
</dbReference>
<dbReference type="InterPro" id="IPR036515">
    <property type="entry name" value="Transposase_17_sf"/>
</dbReference>
<accession>A0A2H0YQL4</accession>
<evidence type="ECO:0000313" key="2">
    <source>
        <dbReference type="Proteomes" id="UP000236845"/>
    </source>
</evidence>
<proteinExistence type="predicted"/>